<evidence type="ECO:0000313" key="3">
    <source>
        <dbReference type="Proteomes" id="UP001175211"/>
    </source>
</evidence>
<dbReference type="AlphaFoldDB" id="A0AA39JWW3"/>
<keyword evidence="3" id="KW-1185">Reference proteome</keyword>
<feature type="region of interest" description="Disordered" evidence="1">
    <location>
        <begin position="140"/>
        <end position="186"/>
    </location>
</feature>
<evidence type="ECO:0000256" key="1">
    <source>
        <dbReference type="SAM" id="MobiDB-lite"/>
    </source>
</evidence>
<evidence type="ECO:0000313" key="2">
    <source>
        <dbReference type="EMBL" id="KAK0450415.1"/>
    </source>
</evidence>
<protein>
    <submittedName>
        <fullName evidence="2">Uncharacterized protein</fullName>
    </submittedName>
</protein>
<name>A0AA39JWW3_ARMTA</name>
<dbReference type="RefSeq" id="XP_060327286.1">
    <property type="nucleotide sequence ID" value="XM_060483354.1"/>
</dbReference>
<accession>A0AA39JWW3</accession>
<proteinExistence type="predicted"/>
<feature type="compositionally biased region" description="Polar residues" evidence="1">
    <location>
        <begin position="167"/>
        <end position="186"/>
    </location>
</feature>
<reference evidence="2" key="1">
    <citation type="submission" date="2023-06" db="EMBL/GenBank/DDBJ databases">
        <authorList>
            <consortium name="Lawrence Berkeley National Laboratory"/>
            <person name="Ahrendt S."/>
            <person name="Sahu N."/>
            <person name="Indic B."/>
            <person name="Wong-Bajracharya J."/>
            <person name="Merenyi Z."/>
            <person name="Ke H.-M."/>
            <person name="Monk M."/>
            <person name="Kocsube S."/>
            <person name="Drula E."/>
            <person name="Lipzen A."/>
            <person name="Balint B."/>
            <person name="Henrissat B."/>
            <person name="Andreopoulos B."/>
            <person name="Martin F.M."/>
            <person name="Harder C.B."/>
            <person name="Rigling D."/>
            <person name="Ford K.L."/>
            <person name="Foster G.D."/>
            <person name="Pangilinan J."/>
            <person name="Papanicolaou A."/>
            <person name="Barry K."/>
            <person name="LaButti K."/>
            <person name="Viragh M."/>
            <person name="Koriabine M."/>
            <person name="Yan M."/>
            <person name="Riley R."/>
            <person name="Champramary S."/>
            <person name="Plett K.L."/>
            <person name="Tsai I.J."/>
            <person name="Slot J."/>
            <person name="Sipos G."/>
            <person name="Plett J."/>
            <person name="Nagy L.G."/>
            <person name="Grigoriev I.V."/>
        </authorList>
    </citation>
    <scope>NUCLEOTIDE SEQUENCE</scope>
    <source>
        <strain evidence="2">CCBAS 213</strain>
    </source>
</reference>
<dbReference type="Proteomes" id="UP001175211">
    <property type="component" value="Unassembled WGS sequence"/>
</dbReference>
<dbReference type="GeneID" id="85366902"/>
<dbReference type="EMBL" id="JAUEPS010000036">
    <property type="protein sequence ID" value="KAK0450415.1"/>
    <property type="molecule type" value="Genomic_DNA"/>
</dbReference>
<comment type="caution">
    <text evidence="2">The sequence shown here is derived from an EMBL/GenBank/DDBJ whole genome shotgun (WGS) entry which is preliminary data.</text>
</comment>
<gene>
    <name evidence="2" type="ORF">EV420DRAFT_753634</name>
</gene>
<sequence length="214" mass="24245">MSEYMLKQAWLKEHRNQVYHIFLVHCKYLIPFRSVTSVGTRGPRVYRRKHRSLVCLARIKRKNVQEIAVSNALEMNCAVSVSHRPRRHDYLARELQRHGALAPAQIPMGLRSNKKVPPQHPVPTAQSTASFVHHLSQDATVSRASVKSPSSPPVSPLRFEEHPENAGTFTHDSTDTYSSQPQTQQDLRPHPNIHQTCAPVDVAALKFENAELRA</sequence>
<organism evidence="2 3">
    <name type="scientific">Armillaria tabescens</name>
    <name type="common">Ringless honey mushroom</name>
    <name type="synonym">Agaricus tabescens</name>
    <dbReference type="NCBI Taxonomy" id="1929756"/>
    <lineage>
        <taxon>Eukaryota</taxon>
        <taxon>Fungi</taxon>
        <taxon>Dikarya</taxon>
        <taxon>Basidiomycota</taxon>
        <taxon>Agaricomycotina</taxon>
        <taxon>Agaricomycetes</taxon>
        <taxon>Agaricomycetidae</taxon>
        <taxon>Agaricales</taxon>
        <taxon>Marasmiineae</taxon>
        <taxon>Physalacriaceae</taxon>
        <taxon>Desarmillaria</taxon>
    </lineage>
</organism>